<accession>A0AAN7XJY1</accession>
<reference evidence="2 3" key="2">
    <citation type="journal article" date="2023" name="Mol. Biol. Evol.">
        <title>Genomics of Secondarily Temperate Adaptation in the Only Non-Antarctic Icefish.</title>
        <authorList>
            <person name="Rivera-Colon A.G."/>
            <person name="Rayamajhi N."/>
            <person name="Minhas B.F."/>
            <person name="Madrigal G."/>
            <person name="Bilyk K.T."/>
            <person name="Yoon V."/>
            <person name="Hune M."/>
            <person name="Gregory S."/>
            <person name="Cheng C.H.C."/>
            <person name="Catchen J.M."/>
        </authorList>
    </citation>
    <scope>NUCLEOTIDE SEQUENCE [LARGE SCALE GENOMIC DNA]</scope>
    <source>
        <strain evidence="2">JMC-PN-2008</strain>
    </source>
</reference>
<reference evidence="2 3" key="1">
    <citation type="journal article" date="2023" name="Genes (Basel)">
        <title>Chromosome-Level Genome Assembly and Circadian Gene Repertoire of the Patagonia Blennie Eleginops maclovinus-The Closest Ancestral Proxy of Antarctic Cryonotothenioids.</title>
        <authorList>
            <person name="Cheng C.C."/>
            <person name="Rivera-Colon A.G."/>
            <person name="Minhas B.F."/>
            <person name="Wilson L."/>
            <person name="Rayamajhi N."/>
            <person name="Vargas-Chacoff L."/>
            <person name="Catchen J.M."/>
        </authorList>
    </citation>
    <scope>NUCLEOTIDE SEQUENCE [LARGE SCALE GENOMIC DNA]</scope>
    <source>
        <strain evidence="2">JMC-PN-2008</strain>
    </source>
</reference>
<dbReference type="AlphaFoldDB" id="A0AAN7XJY1"/>
<sequence>MFAVISVLSLSCGDDVSYLCNAAFLCELHQGTNRCSFGKTTLLQRSKVGEVQHIIPVTTSQKKEANQHGPSAWLPWFVAALSLLVNVISIIVIMFLWHTRKKVKPNQEDRTYMSIKKTDVSSDYEVIAQPLN</sequence>
<keyword evidence="1" id="KW-0812">Transmembrane</keyword>
<keyword evidence="3" id="KW-1185">Reference proteome</keyword>
<evidence type="ECO:0000256" key="1">
    <source>
        <dbReference type="SAM" id="Phobius"/>
    </source>
</evidence>
<feature type="transmembrane region" description="Helical" evidence="1">
    <location>
        <begin position="73"/>
        <end position="97"/>
    </location>
</feature>
<keyword evidence="1" id="KW-1133">Transmembrane helix</keyword>
<evidence type="ECO:0000313" key="3">
    <source>
        <dbReference type="Proteomes" id="UP001346869"/>
    </source>
</evidence>
<comment type="caution">
    <text evidence="2">The sequence shown here is derived from an EMBL/GenBank/DDBJ whole genome shotgun (WGS) entry which is preliminary data.</text>
</comment>
<dbReference type="EMBL" id="JAUZQC010000012">
    <property type="protein sequence ID" value="KAK5862005.1"/>
    <property type="molecule type" value="Genomic_DNA"/>
</dbReference>
<dbReference type="Proteomes" id="UP001346869">
    <property type="component" value="Unassembled WGS sequence"/>
</dbReference>
<protein>
    <submittedName>
        <fullName evidence="2">Uncharacterized protein</fullName>
    </submittedName>
</protein>
<evidence type="ECO:0000313" key="2">
    <source>
        <dbReference type="EMBL" id="KAK5862005.1"/>
    </source>
</evidence>
<gene>
    <name evidence="2" type="ORF">PBY51_017438</name>
</gene>
<keyword evidence="1" id="KW-0472">Membrane</keyword>
<proteinExistence type="predicted"/>
<organism evidence="2 3">
    <name type="scientific">Eleginops maclovinus</name>
    <name type="common">Patagonian blennie</name>
    <name type="synonym">Eleginus maclovinus</name>
    <dbReference type="NCBI Taxonomy" id="56733"/>
    <lineage>
        <taxon>Eukaryota</taxon>
        <taxon>Metazoa</taxon>
        <taxon>Chordata</taxon>
        <taxon>Craniata</taxon>
        <taxon>Vertebrata</taxon>
        <taxon>Euteleostomi</taxon>
        <taxon>Actinopterygii</taxon>
        <taxon>Neopterygii</taxon>
        <taxon>Teleostei</taxon>
        <taxon>Neoteleostei</taxon>
        <taxon>Acanthomorphata</taxon>
        <taxon>Eupercaria</taxon>
        <taxon>Perciformes</taxon>
        <taxon>Notothenioidei</taxon>
        <taxon>Eleginopidae</taxon>
        <taxon>Eleginops</taxon>
    </lineage>
</organism>
<name>A0AAN7XJY1_ELEMC</name>